<proteinExistence type="predicted"/>
<organism evidence="1 2">
    <name type="scientific">Streptococcus rupicaprae</name>
    <dbReference type="NCBI Taxonomy" id="759619"/>
    <lineage>
        <taxon>Bacteria</taxon>
        <taxon>Bacillati</taxon>
        <taxon>Bacillota</taxon>
        <taxon>Bacilli</taxon>
        <taxon>Lactobacillales</taxon>
        <taxon>Streptococcaceae</taxon>
        <taxon>Streptococcus</taxon>
    </lineage>
</organism>
<dbReference type="Proteomes" id="UP001549122">
    <property type="component" value="Unassembled WGS sequence"/>
</dbReference>
<reference evidence="1 2" key="1">
    <citation type="submission" date="2024-06" db="EMBL/GenBank/DDBJ databases">
        <title>Genomic Encyclopedia of Type Strains, Phase IV (KMG-IV): sequencing the most valuable type-strain genomes for metagenomic binning, comparative biology and taxonomic classification.</title>
        <authorList>
            <person name="Goeker M."/>
        </authorList>
    </citation>
    <scope>NUCLEOTIDE SEQUENCE [LARGE SCALE GENOMIC DNA]</scope>
    <source>
        <strain evidence="1 2">DSM 28303</strain>
    </source>
</reference>
<dbReference type="EMBL" id="JBEPLO010000015">
    <property type="protein sequence ID" value="MET3558368.1"/>
    <property type="molecule type" value="Genomic_DNA"/>
</dbReference>
<sequence length="127" mass="14131">MALMVQGSGDARLGVQSSDSWSFSIILCLAIWLGFLKNSLSNEQSLAIFSRWQRHRGFEGSICRLPVFYSDGPLFTVVLRWLGQKCAIIGLKENLVKAKIGMIRSTWMLALSFGLITSRKGENDDSS</sequence>
<protein>
    <submittedName>
        <fullName evidence="1">Uncharacterized protein</fullName>
    </submittedName>
</protein>
<accession>A0ABV2FIH4</accession>
<evidence type="ECO:0000313" key="2">
    <source>
        <dbReference type="Proteomes" id="UP001549122"/>
    </source>
</evidence>
<gene>
    <name evidence="1" type="ORF">ABID29_001491</name>
</gene>
<dbReference type="RefSeq" id="WP_354365515.1">
    <property type="nucleotide sequence ID" value="NZ_JBEPLO010000015.1"/>
</dbReference>
<keyword evidence="2" id="KW-1185">Reference proteome</keyword>
<comment type="caution">
    <text evidence="1">The sequence shown here is derived from an EMBL/GenBank/DDBJ whole genome shotgun (WGS) entry which is preliminary data.</text>
</comment>
<evidence type="ECO:0000313" key="1">
    <source>
        <dbReference type="EMBL" id="MET3558368.1"/>
    </source>
</evidence>
<name>A0ABV2FIH4_9STRE</name>